<dbReference type="RefSeq" id="WP_007043320.1">
    <property type="nucleotide sequence ID" value="NZ_AFWT01000085.1"/>
</dbReference>
<protein>
    <recommendedName>
        <fullName evidence="8">DUF676 domain-containing protein</fullName>
    </recommendedName>
</protein>
<dbReference type="PANTHER" id="PTHR48182">
    <property type="entry name" value="PROTEIN SERAC1"/>
    <property type="match status" value="1"/>
</dbReference>
<comment type="caution">
    <text evidence="6">The sequence shown here is derived from an EMBL/GenBank/DDBJ whole genome shotgun (WGS) entry which is preliminary data.</text>
</comment>
<keyword evidence="4" id="KW-0472">Membrane</keyword>
<feature type="region of interest" description="Disordered" evidence="5">
    <location>
        <begin position="80"/>
        <end position="146"/>
    </location>
</feature>
<dbReference type="PATRIC" id="fig|765913.3.peg.4662"/>
<feature type="compositionally biased region" description="Pro residues" evidence="5">
    <location>
        <begin position="436"/>
        <end position="445"/>
    </location>
</feature>
<dbReference type="InterPro" id="IPR029058">
    <property type="entry name" value="AB_hydrolase_fold"/>
</dbReference>
<evidence type="ECO:0000256" key="1">
    <source>
        <dbReference type="ARBA" id="ARBA00004240"/>
    </source>
</evidence>
<keyword evidence="7" id="KW-1185">Reference proteome</keyword>
<evidence type="ECO:0000256" key="5">
    <source>
        <dbReference type="SAM" id="MobiDB-lite"/>
    </source>
</evidence>
<dbReference type="STRING" id="765913.ThidrDRAFT_4609"/>
<evidence type="ECO:0000256" key="4">
    <source>
        <dbReference type="ARBA" id="ARBA00023136"/>
    </source>
</evidence>
<reference evidence="6 7" key="1">
    <citation type="submission" date="2011-06" db="EMBL/GenBank/DDBJ databases">
        <title>The draft genome of Thiorhodococcus drewsii AZ1.</title>
        <authorList>
            <consortium name="US DOE Joint Genome Institute (JGI-PGF)"/>
            <person name="Lucas S."/>
            <person name="Han J."/>
            <person name="Lapidus A."/>
            <person name="Cheng J.-F."/>
            <person name="Goodwin L."/>
            <person name="Pitluck S."/>
            <person name="Peters L."/>
            <person name="Land M.L."/>
            <person name="Hauser L."/>
            <person name="Vogl K."/>
            <person name="Liu Z."/>
            <person name="Imhoff J."/>
            <person name="Thiel V."/>
            <person name="Frigaard N.-U."/>
            <person name="Bryant D.A."/>
            <person name="Woyke T.J."/>
        </authorList>
    </citation>
    <scope>NUCLEOTIDE SEQUENCE [LARGE SCALE GENOMIC DNA]</scope>
    <source>
        <strain evidence="6 7">AZ1</strain>
    </source>
</reference>
<evidence type="ECO:0008006" key="8">
    <source>
        <dbReference type="Google" id="ProtNLM"/>
    </source>
</evidence>
<evidence type="ECO:0000313" key="6">
    <source>
        <dbReference type="EMBL" id="EGV27581.1"/>
    </source>
</evidence>
<evidence type="ECO:0000256" key="2">
    <source>
        <dbReference type="ARBA" id="ARBA00004370"/>
    </source>
</evidence>
<organism evidence="6 7">
    <name type="scientific">Thiorhodococcus drewsii AZ1</name>
    <dbReference type="NCBI Taxonomy" id="765913"/>
    <lineage>
        <taxon>Bacteria</taxon>
        <taxon>Pseudomonadati</taxon>
        <taxon>Pseudomonadota</taxon>
        <taxon>Gammaproteobacteria</taxon>
        <taxon>Chromatiales</taxon>
        <taxon>Chromatiaceae</taxon>
        <taxon>Thiorhodococcus</taxon>
    </lineage>
</organism>
<proteinExistence type="predicted"/>
<comment type="subcellular location">
    <subcellularLocation>
        <location evidence="1">Endoplasmic reticulum</location>
    </subcellularLocation>
    <subcellularLocation>
        <location evidence="2">Membrane</location>
    </subcellularLocation>
</comment>
<sequence length="498" mass="54505">QRIAARGGMALHLADCALTRARLFRDRTALAEARRLIEAHGYGRRLPELEDAETAAATWPPADPTLVPTLRVGMQSATLRVASTDPAEASPSPRDAERPRPHSHAKPGSEMGAPGDPTHAADDADKQTKHATPTANPAEGCSMPLDPLPDSRLGLLPIAGCDNPDRDLDLILVHGLGGDAFTTWMADRNQIETLWPIWLATDRPRLGIWTLGYAADASGWKSESMALADRGTQVLDQMETEGLGERPLVFVTHSLGGIVAKQVLRHAVSFNVPRWRRIAEQTRGIAFIATPHSGANLASFAEFASAVFRTNEQAKELASHNARLRELHTWFRGFYSEHQLNCRTWCERREVRPEIPLLGIQLPKGLLVVDATSAEPGLPNEVAVPLDEDHISICKPSSRNAQLYKSLLRWLDECVNSPAPRDEQRPQAAAPEGPTSTPPPEPAPSTAPAAPSTDTATAIWQENLDYLREQDAICSDPAQRFSLKKQIEEAEAKLRERP</sequence>
<dbReference type="SUPFAM" id="SSF53474">
    <property type="entry name" value="alpha/beta-Hydrolases"/>
    <property type="match status" value="1"/>
</dbReference>
<feature type="compositionally biased region" description="Low complexity" evidence="5">
    <location>
        <begin position="446"/>
        <end position="458"/>
    </location>
</feature>
<dbReference type="eggNOG" id="COG2909">
    <property type="taxonomic scope" value="Bacteria"/>
</dbReference>
<feature type="non-terminal residue" evidence="6">
    <location>
        <position position="1"/>
    </location>
</feature>
<dbReference type="AlphaFoldDB" id="G2E8J5"/>
<dbReference type="InterPro" id="IPR052374">
    <property type="entry name" value="SERAC1"/>
</dbReference>
<dbReference type="Proteomes" id="UP000004200">
    <property type="component" value="Unassembled WGS sequence"/>
</dbReference>
<dbReference type="PANTHER" id="PTHR48182:SF2">
    <property type="entry name" value="PROTEIN SERAC1"/>
    <property type="match status" value="1"/>
</dbReference>
<feature type="compositionally biased region" description="Basic and acidic residues" evidence="5">
    <location>
        <begin position="119"/>
        <end position="128"/>
    </location>
</feature>
<dbReference type="eggNOG" id="COG1075">
    <property type="taxonomic scope" value="Bacteria"/>
</dbReference>
<feature type="region of interest" description="Disordered" evidence="5">
    <location>
        <begin position="418"/>
        <end position="458"/>
    </location>
</feature>
<dbReference type="GO" id="GO:0016020">
    <property type="term" value="C:membrane"/>
    <property type="evidence" value="ECO:0007669"/>
    <property type="project" value="UniProtKB-SubCell"/>
</dbReference>
<name>G2E8J5_9GAMM</name>
<evidence type="ECO:0000256" key="3">
    <source>
        <dbReference type="ARBA" id="ARBA00022824"/>
    </source>
</evidence>
<keyword evidence="3" id="KW-0256">Endoplasmic reticulum</keyword>
<evidence type="ECO:0000313" key="7">
    <source>
        <dbReference type="Proteomes" id="UP000004200"/>
    </source>
</evidence>
<gene>
    <name evidence="6" type="ORF">ThidrDRAFT_4609</name>
</gene>
<dbReference type="EMBL" id="AFWT01000085">
    <property type="protein sequence ID" value="EGV27581.1"/>
    <property type="molecule type" value="Genomic_DNA"/>
</dbReference>
<dbReference type="Gene3D" id="3.40.50.1820">
    <property type="entry name" value="alpha/beta hydrolase"/>
    <property type="match status" value="1"/>
</dbReference>
<accession>G2E8J5</accession>